<dbReference type="GO" id="GO:0046983">
    <property type="term" value="F:protein dimerization activity"/>
    <property type="evidence" value="ECO:0007669"/>
    <property type="project" value="InterPro"/>
</dbReference>
<dbReference type="InterPro" id="IPR011598">
    <property type="entry name" value="bHLH_dom"/>
</dbReference>
<proteinExistence type="predicted"/>
<evidence type="ECO:0000259" key="3">
    <source>
        <dbReference type="PROSITE" id="PS50888"/>
    </source>
</evidence>
<dbReference type="SUPFAM" id="SSF47459">
    <property type="entry name" value="HLH, helix-loop-helix DNA-binding domain"/>
    <property type="match status" value="1"/>
</dbReference>
<dbReference type="InterPro" id="IPR035965">
    <property type="entry name" value="PAS-like_dom_sf"/>
</dbReference>
<evidence type="ECO:0000313" key="5">
    <source>
        <dbReference type="Proteomes" id="UP001165122"/>
    </source>
</evidence>
<dbReference type="Gene3D" id="3.30.450.20">
    <property type="entry name" value="PAS domain"/>
    <property type="match status" value="1"/>
</dbReference>
<dbReference type="NCBIfam" id="TIGR00229">
    <property type="entry name" value="sensory_box"/>
    <property type="match status" value="1"/>
</dbReference>
<dbReference type="EMBL" id="BRXW01000595">
    <property type="protein sequence ID" value="GMH68593.1"/>
    <property type="molecule type" value="Genomic_DNA"/>
</dbReference>
<dbReference type="Proteomes" id="UP001165122">
    <property type="component" value="Unassembled WGS sequence"/>
</dbReference>
<dbReference type="Pfam" id="PF00010">
    <property type="entry name" value="HLH"/>
    <property type="match status" value="1"/>
</dbReference>
<feature type="domain" description="BHLH" evidence="3">
    <location>
        <begin position="272"/>
        <end position="324"/>
    </location>
</feature>
<dbReference type="AlphaFoldDB" id="A0A9W7EA71"/>
<gene>
    <name evidence="4" type="ORF">TrLO_g11905</name>
</gene>
<evidence type="ECO:0000259" key="2">
    <source>
        <dbReference type="PROSITE" id="PS50112"/>
    </source>
</evidence>
<organism evidence="4 5">
    <name type="scientific">Triparma laevis f. longispina</name>
    <dbReference type="NCBI Taxonomy" id="1714387"/>
    <lineage>
        <taxon>Eukaryota</taxon>
        <taxon>Sar</taxon>
        <taxon>Stramenopiles</taxon>
        <taxon>Ochrophyta</taxon>
        <taxon>Bolidophyceae</taxon>
        <taxon>Parmales</taxon>
        <taxon>Triparmaceae</taxon>
        <taxon>Triparma</taxon>
    </lineage>
</organism>
<dbReference type="CDD" id="cd00130">
    <property type="entry name" value="PAS"/>
    <property type="match status" value="1"/>
</dbReference>
<feature type="compositionally biased region" description="Pro residues" evidence="1">
    <location>
        <begin position="181"/>
        <end position="191"/>
    </location>
</feature>
<protein>
    <recommendedName>
        <fullName evidence="6">BHLH domain-containing protein</fullName>
    </recommendedName>
</protein>
<dbReference type="Gene3D" id="4.10.280.10">
    <property type="entry name" value="Helix-loop-helix DNA-binding domain"/>
    <property type="match status" value="1"/>
</dbReference>
<dbReference type="OrthoDB" id="206680at2759"/>
<sequence>MSDPSDPSNYTNEWTYELPGVTLTADDGCTSQTTDFQSDGLQSSMLSLNDCLSAFNDSSPPLQYNVHTYPDLQASQGTYVELINGVVLHNGGQVPRKLLILPDDTKPHSWTTAHEEDEISQDYEPNQIMMPQHEMQRGGARVDEGAGLPPHPHATQHPTAGRISHYGNEYGYSGDSQMGGAPPPHPMPPPQRYAHDPSLAPMHQTGPPLTTALAHAFDQLVNSPPFIKFLTDRNQIINPSEVPHETLKIKSQALRKSNKTQAEIALMSPDARRKYERNQREKQRSFKISKQIKDLQEVLTSLQIPYKNNKFSVLMSAVDFISEIQRENSNAVMHNAAMKNILVQANEVLKGFEEGKEAKGEGEEGAGTGGTVAAQVPIPMHHPPTDLYTNFTANMHRKTPLDYGYIFKNVAVPMGIAKPDGKIADCNDQFISMTGYEREELLGKDISVVLNEADVDKTLRKMFSSEWKRSLNDDQSAEGMVSGETMMRKRLKIKENRAADGEVPLGIDIAPVQDDKGKCKHFTFTAVQLVG</sequence>
<feature type="region of interest" description="Disordered" evidence="1">
    <location>
        <begin position="146"/>
        <end position="192"/>
    </location>
</feature>
<dbReference type="PROSITE" id="PS50888">
    <property type="entry name" value="BHLH"/>
    <property type="match status" value="1"/>
</dbReference>
<name>A0A9W7EA71_9STRA</name>
<evidence type="ECO:0000256" key="1">
    <source>
        <dbReference type="SAM" id="MobiDB-lite"/>
    </source>
</evidence>
<dbReference type="Pfam" id="PF13426">
    <property type="entry name" value="PAS_9"/>
    <property type="match status" value="1"/>
</dbReference>
<dbReference type="SUPFAM" id="SSF55785">
    <property type="entry name" value="PYP-like sensor domain (PAS domain)"/>
    <property type="match status" value="1"/>
</dbReference>
<reference evidence="5" key="1">
    <citation type="journal article" date="2023" name="Commun. Biol.">
        <title>Genome analysis of Parmales, the sister group of diatoms, reveals the evolutionary specialization of diatoms from phago-mixotrophs to photoautotrophs.</title>
        <authorList>
            <person name="Ban H."/>
            <person name="Sato S."/>
            <person name="Yoshikawa S."/>
            <person name="Yamada K."/>
            <person name="Nakamura Y."/>
            <person name="Ichinomiya M."/>
            <person name="Sato N."/>
            <person name="Blanc-Mathieu R."/>
            <person name="Endo H."/>
            <person name="Kuwata A."/>
            <person name="Ogata H."/>
        </authorList>
    </citation>
    <scope>NUCLEOTIDE SEQUENCE [LARGE SCALE GENOMIC DNA]</scope>
    <source>
        <strain evidence="5">NIES 3700</strain>
    </source>
</reference>
<dbReference type="PROSITE" id="PS50112">
    <property type="entry name" value="PAS"/>
    <property type="match status" value="1"/>
</dbReference>
<dbReference type="SMART" id="SM00091">
    <property type="entry name" value="PAS"/>
    <property type="match status" value="1"/>
</dbReference>
<comment type="caution">
    <text evidence="4">The sequence shown here is derived from an EMBL/GenBank/DDBJ whole genome shotgun (WGS) entry which is preliminary data.</text>
</comment>
<evidence type="ECO:0008006" key="6">
    <source>
        <dbReference type="Google" id="ProtNLM"/>
    </source>
</evidence>
<dbReference type="InterPro" id="IPR036638">
    <property type="entry name" value="HLH_DNA-bd_sf"/>
</dbReference>
<accession>A0A9W7EA71</accession>
<keyword evidence="5" id="KW-1185">Reference proteome</keyword>
<feature type="domain" description="PAS" evidence="2">
    <location>
        <begin position="406"/>
        <end position="474"/>
    </location>
</feature>
<evidence type="ECO:0000313" key="4">
    <source>
        <dbReference type="EMBL" id="GMH68593.1"/>
    </source>
</evidence>
<dbReference type="InterPro" id="IPR000014">
    <property type="entry name" value="PAS"/>
</dbReference>